<dbReference type="AlphaFoldDB" id="C0VXW8"/>
<keyword evidence="1" id="KW-0812">Transmembrane</keyword>
<organism evidence="2 3">
    <name type="scientific">Gleimia coleocanis DSM 15436</name>
    <dbReference type="NCBI Taxonomy" id="525245"/>
    <lineage>
        <taxon>Bacteria</taxon>
        <taxon>Bacillati</taxon>
        <taxon>Actinomycetota</taxon>
        <taxon>Actinomycetes</taxon>
        <taxon>Actinomycetales</taxon>
        <taxon>Actinomycetaceae</taxon>
        <taxon>Gleimia</taxon>
    </lineage>
</organism>
<keyword evidence="3" id="KW-1185">Reference proteome</keyword>
<sequence length="296" mass="33373">MNLLIDVSFGENYVFTPDAVREAAGVDRLSDLRNRHIRELPAVENLHTPAIRNALIYILRDSVRKREKLWLLPMAAEAYAEWVDWLDGEVIEKLGPEQEAQGQIIAPYGISPLKLVSFLANRKNPDDLDFLRKSLHDIDGLHLTAGVYRQVVNAGVRVIERSKFVRVATTPKFIAYAVVLIYSALRALPVTFVKEFEGSLAVLWAIDLGTAIPYTWGIITMVTAKRLWLRLVGIVVTVVTFIAPYLYFGSHGNNYPLHVIAIVTVLILVTFGWETYRVKADKYVETVLTSPPDLMI</sequence>
<proteinExistence type="predicted"/>
<feature type="transmembrane region" description="Helical" evidence="1">
    <location>
        <begin position="198"/>
        <end position="216"/>
    </location>
</feature>
<name>C0VXW8_9ACTO</name>
<feature type="transmembrane region" description="Helical" evidence="1">
    <location>
        <begin position="228"/>
        <end position="249"/>
    </location>
</feature>
<accession>C0VXW8</accession>
<comment type="caution">
    <text evidence="2">The sequence shown here is derived from an EMBL/GenBank/DDBJ whole genome shotgun (WGS) entry which is preliminary data.</text>
</comment>
<dbReference type="eggNOG" id="ENOG5033SN3">
    <property type="taxonomic scope" value="Bacteria"/>
</dbReference>
<dbReference type="HOGENOM" id="CLU_867960_0_0_11"/>
<keyword evidence="1" id="KW-0472">Membrane</keyword>
<dbReference type="OrthoDB" id="3726490at2"/>
<reference evidence="2 3" key="1">
    <citation type="submission" date="2009-01" db="EMBL/GenBank/DDBJ databases">
        <authorList>
            <person name="Qin X."/>
            <person name="Bachman B."/>
            <person name="Battles P."/>
            <person name="Bell A."/>
            <person name="Bess C."/>
            <person name="Bickham C."/>
            <person name="Chaboub L."/>
            <person name="Chen D."/>
            <person name="Coyle M."/>
            <person name="Deiros D.R."/>
            <person name="Dinh H."/>
            <person name="Forbes L."/>
            <person name="Fowler G."/>
            <person name="Francisco L."/>
            <person name="Fu Q."/>
            <person name="Gubbala S."/>
            <person name="Hale W."/>
            <person name="Han Y."/>
            <person name="Hemphill L."/>
            <person name="Highlander S.K."/>
            <person name="Hirani K."/>
            <person name="Hogues M."/>
            <person name="Jackson L."/>
            <person name="Jakkamsetti A."/>
            <person name="Javaid M."/>
            <person name="Jiang H."/>
            <person name="Korchina V."/>
            <person name="Kovar C."/>
            <person name="Lara F."/>
            <person name="Lee S."/>
            <person name="Mata R."/>
            <person name="Mathew T."/>
            <person name="Moen C."/>
            <person name="Morales K."/>
            <person name="Munidasa M."/>
            <person name="Nazareth L."/>
            <person name="Ngo R."/>
            <person name="Nguyen L."/>
            <person name="Okwuonu G."/>
            <person name="Ongeri F."/>
            <person name="Patil S."/>
            <person name="Petrosino J."/>
            <person name="Pham C."/>
            <person name="Pham P."/>
            <person name="Pu L.-L."/>
            <person name="Puazo M."/>
            <person name="Raj R."/>
            <person name="Reid J."/>
            <person name="Rouhana J."/>
            <person name="Saada N."/>
            <person name="Shang Y."/>
            <person name="Simmons D."/>
            <person name="Thornton R."/>
            <person name="Warren J."/>
            <person name="Weissenberger G."/>
            <person name="Zhang J."/>
            <person name="Zhang L."/>
            <person name="Zhou C."/>
            <person name="Zhu D."/>
            <person name="Muzny D."/>
            <person name="Worley K."/>
            <person name="Gibbs R."/>
        </authorList>
    </citation>
    <scope>NUCLEOTIDE SEQUENCE [LARGE SCALE GENOMIC DNA]</scope>
    <source>
        <strain evidence="2 3">DSM 15436</strain>
    </source>
</reference>
<dbReference type="Proteomes" id="UP000010301">
    <property type="component" value="Unassembled WGS sequence"/>
</dbReference>
<dbReference type="RefSeq" id="WP_006547005.1">
    <property type="nucleotide sequence ID" value="NZ_DS999545.1"/>
</dbReference>
<gene>
    <name evidence="2" type="ORF">HMPREF0044_0008</name>
</gene>
<protein>
    <submittedName>
        <fullName evidence="2">Uncharacterized protein</fullName>
    </submittedName>
</protein>
<evidence type="ECO:0000256" key="1">
    <source>
        <dbReference type="SAM" id="Phobius"/>
    </source>
</evidence>
<feature type="transmembrane region" description="Helical" evidence="1">
    <location>
        <begin position="255"/>
        <end position="273"/>
    </location>
</feature>
<evidence type="ECO:0000313" key="3">
    <source>
        <dbReference type="Proteomes" id="UP000010301"/>
    </source>
</evidence>
<keyword evidence="1" id="KW-1133">Transmembrane helix</keyword>
<evidence type="ECO:0000313" key="2">
    <source>
        <dbReference type="EMBL" id="EEH64271.1"/>
    </source>
</evidence>
<feature type="transmembrane region" description="Helical" evidence="1">
    <location>
        <begin position="173"/>
        <end position="192"/>
    </location>
</feature>
<dbReference type="STRING" id="525245.HMPREF0044_0008"/>
<dbReference type="EMBL" id="ACFG01000004">
    <property type="protein sequence ID" value="EEH64271.1"/>
    <property type="molecule type" value="Genomic_DNA"/>
</dbReference>